<proteinExistence type="predicted"/>
<protein>
    <submittedName>
        <fullName evidence="1">Uncharacterized protein</fullName>
    </submittedName>
</protein>
<evidence type="ECO:0000313" key="1">
    <source>
        <dbReference type="EMBL" id="KAI3784760.1"/>
    </source>
</evidence>
<gene>
    <name evidence="1" type="ORF">L1987_43865</name>
</gene>
<organism evidence="1 2">
    <name type="scientific">Smallanthus sonchifolius</name>
    <dbReference type="NCBI Taxonomy" id="185202"/>
    <lineage>
        <taxon>Eukaryota</taxon>
        <taxon>Viridiplantae</taxon>
        <taxon>Streptophyta</taxon>
        <taxon>Embryophyta</taxon>
        <taxon>Tracheophyta</taxon>
        <taxon>Spermatophyta</taxon>
        <taxon>Magnoliopsida</taxon>
        <taxon>eudicotyledons</taxon>
        <taxon>Gunneridae</taxon>
        <taxon>Pentapetalae</taxon>
        <taxon>asterids</taxon>
        <taxon>campanulids</taxon>
        <taxon>Asterales</taxon>
        <taxon>Asteraceae</taxon>
        <taxon>Asteroideae</taxon>
        <taxon>Heliantheae alliance</taxon>
        <taxon>Millerieae</taxon>
        <taxon>Smallanthus</taxon>
    </lineage>
</organism>
<comment type="caution">
    <text evidence="1">The sequence shown here is derived from an EMBL/GenBank/DDBJ whole genome shotgun (WGS) entry which is preliminary data.</text>
</comment>
<dbReference type="Proteomes" id="UP001056120">
    <property type="component" value="Linkage Group LG14"/>
</dbReference>
<reference evidence="1 2" key="2">
    <citation type="journal article" date="2022" name="Mol. Ecol. Resour.">
        <title>The genomes of chicory, endive, great burdock and yacon provide insights into Asteraceae paleo-polyploidization history and plant inulin production.</title>
        <authorList>
            <person name="Fan W."/>
            <person name="Wang S."/>
            <person name="Wang H."/>
            <person name="Wang A."/>
            <person name="Jiang F."/>
            <person name="Liu H."/>
            <person name="Zhao H."/>
            <person name="Xu D."/>
            <person name="Zhang Y."/>
        </authorList>
    </citation>
    <scope>NUCLEOTIDE SEQUENCE [LARGE SCALE GENOMIC DNA]</scope>
    <source>
        <strain evidence="2">cv. Yunnan</strain>
        <tissue evidence="1">Leaves</tissue>
    </source>
</reference>
<sequence>MACLWVKRFRGGVELSKFVGSLDIIPEAYRAISETNLSYELHTSPSGINVLAFNYCTDYTTRFLEGEFALVPSENLQILHFISTKVNPSFSVNEAAVELFQNLGDDLKELENKHIYTPLIITGSGLGGYLAILSTLRLHHAIDVEESNGYKKTKRPICITFGSPLVGDADLQKSGCHTTFEDEYSIMPVLDAIKSSNAAGNNQICDYKNVLSSIRKKALYRGVSALGEFNLNLLRAGITLQLKEVGVLDHISNDQIEKMEKKQIDMIKSKNEANSYDHIKKLNEMKISLTYMEWYMKTRKRNGGYYDVYKAEARVENASKQEIVTHQRRLNQYWKKIVREKDLMPLKEDEKFRVRWLYAGTNYRRIVEPLDIARYYYIENKVNYIENRPNHYKLLEKWSNEDKQDSNLNKEKRNKAASLTEDSCFRAHMEEALISLRGLVNGGPVSNEKELEQFEAYVMCAINN</sequence>
<evidence type="ECO:0000313" key="2">
    <source>
        <dbReference type="Proteomes" id="UP001056120"/>
    </source>
</evidence>
<dbReference type="EMBL" id="CM042031">
    <property type="protein sequence ID" value="KAI3784760.1"/>
    <property type="molecule type" value="Genomic_DNA"/>
</dbReference>
<name>A0ACB9GP56_9ASTR</name>
<accession>A0ACB9GP56</accession>
<keyword evidence="2" id="KW-1185">Reference proteome</keyword>
<reference evidence="2" key="1">
    <citation type="journal article" date="2022" name="Mol. Ecol. Resour.">
        <title>The genomes of chicory, endive, great burdock and yacon provide insights into Asteraceae palaeo-polyploidization history and plant inulin production.</title>
        <authorList>
            <person name="Fan W."/>
            <person name="Wang S."/>
            <person name="Wang H."/>
            <person name="Wang A."/>
            <person name="Jiang F."/>
            <person name="Liu H."/>
            <person name="Zhao H."/>
            <person name="Xu D."/>
            <person name="Zhang Y."/>
        </authorList>
    </citation>
    <scope>NUCLEOTIDE SEQUENCE [LARGE SCALE GENOMIC DNA]</scope>
    <source>
        <strain evidence="2">cv. Yunnan</strain>
    </source>
</reference>